<dbReference type="InterPro" id="IPR027417">
    <property type="entry name" value="P-loop_NTPase"/>
</dbReference>
<proteinExistence type="predicted"/>
<dbReference type="SUPFAM" id="SSF52540">
    <property type="entry name" value="P-loop containing nucleoside triphosphate hydrolases"/>
    <property type="match status" value="1"/>
</dbReference>
<dbReference type="InterPro" id="IPR002543">
    <property type="entry name" value="FtsK_dom"/>
</dbReference>
<evidence type="ECO:0000256" key="1">
    <source>
        <dbReference type="ARBA" id="ARBA00022741"/>
    </source>
</evidence>
<dbReference type="PANTHER" id="PTHR22683:SF1">
    <property type="entry name" value="TYPE VII SECRETION SYSTEM PROTEIN ESSC"/>
    <property type="match status" value="1"/>
</dbReference>
<dbReference type="PANTHER" id="PTHR22683">
    <property type="entry name" value="SPORULATION PROTEIN RELATED"/>
    <property type="match status" value="1"/>
</dbReference>
<dbReference type="EMBL" id="JACHMH010000001">
    <property type="protein sequence ID" value="MBB4675965.1"/>
    <property type="molecule type" value="Genomic_DNA"/>
</dbReference>
<keyword evidence="2 3" id="KW-0067">ATP-binding</keyword>
<name>A0A7W7FSI0_9PSEU</name>
<keyword evidence="7" id="KW-1185">Reference proteome</keyword>
<accession>A0A7W7FSI0</accession>
<feature type="binding site" evidence="3">
    <location>
        <begin position="292"/>
        <end position="299"/>
    </location>
    <ligand>
        <name>ATP</name>
        <dbReference type="ChEBI" id="CHEBI:30616"/>
    </ligand>
</feature>
<dbReference type="Pfam" id="PF01580">
    <property type="entry name" value="FtsK_SpoIIIE"/>
    <property type="match status" value="2"/>
</dbReference>
<gene>
    <name evidence="6" type="ORF">HNR67_002083</name>
</gene>
<dbReference type="Gene3D" id="3.40.50.300">
    <property type="entry name" value="P-loop containing nucleotide triphosphate hydrolases"/>
    <property type="match status" value="3"/>
</dbReference>
<dbReference type="PROSITE" id="PS50901">
    <property type="entry name" value="FTSK"/>
    <property type="match status" value="1"/>
</dbReference>
<organism evidence="6 7">
    <name type="scientific">Crossiella cryophila</name>
    <dbReference type="NCBI Taxonomy" id="43355"/>
    <lineage>
        <taxon>Bacteria</taxon>
        <taxon>Bacillati</taxon>
        <taxon>Actinomycetota</taxon>
        <taxon>Actinomycetes</taxon>
        <taxon>Pseudonocardiales</taxon>
        <taxon>Pseudonocardiaceae</taxon>
        <taxon>Crossiella</taxon>
    </lineage>
</organism>
<evidence type="ECO:0000256" key="2">
    <source>
        <dbReference type="ARBA" id="ARBA00022840"/>
    </source>
</evidence>
<evidence type="ECO:0000256" key="4">
    <source>
        <dbReference type="SAM" id="MobiDB-lite"/>
    </source>
</evidence>
<dbReference type="AlphaFoldDB" id="A0A7W7FSI0"/>
<sequence>MTVGSTVDGQPVEVDLKPPSLGGIGTHGLLTGIAANVRLDLLHTLLGGLIGTHAPDTLQLVLVDGEDEHLFEPFHRAPHLADHALGQGRAHLVEALAATSATRRRLLREHGMRTLHDYDRARHYRPELPVLSPLVVVVHRLSLIHREHPELTALLARHCAVWRDHGVHLLVAEDRLVDLPAELDGYFGFELATGDHGAELRVPGREPVPFTPATPPEPTALLAGMPPPAGQWFAPPKSIDFGDLTSLASTEERGLQAELASRSSVLVGELLGPERGRSFQVPVQFGQVLVVGAERLGVPRVLCSFALGLALHRTPRELRIYLLDFNGSSLTGLAGLPHVRVALSGVDDSLRDKAKAELAGLIKEREELYHRCPTPEERAEAAAIAVIVHGWPDPDLHPELARVLPQLVLRGQAVGVHVVLGLHRWADLEPRLHGAFRHRLELTLDDPDSSPLPGRAPRLGPMRGRTSEGQTFAIAEPRYAGRDLVPEIAAAWPHPVQRLAALPYKVVYAELPGDARSHKLGLVEGSGLPFTLNTRHLACFGDPASGRSTLIKTFLRGLVALRSPEQARVVGVDYRRTWFNAYCEGMLLEYVRDPGKFETVMAEIRQSLDRRRTAEHGWQGPDLYLVIDDYDLLSTKSRHQLAPLLTEADKTGFHLVLAGRHLAQLDEVTKELDRTDTTVLALSGGLKTPTPVTRIITRPLPPGRAITRRGTTEETVQITWTE</sequence>
<dbReference type="Proteomes" id="UP000533598">
    <property type="component" value="Unassembled WGS sequence"/>
</dbReference>
<dbReference type="GO" id="GO:0003677">
    <property type="term" value="F:DNA binding"/>
    <property type="evidence" value="ECO:0007669"/>
    <property type="project" value="InterPro"/>
</dbReference>
<dbReference type="GO" id="GO:0005524">
    <property type="term" value="F:ATP binding"/>
    <property type="evidence" value="ECO:0007669"/>
    <property type="project" value="UniProtKB-UniRule"/>
</dbReference>
<feature type="domain" description="FtsK" evidence="5">
    <location>
        <begin position="262"/>
        <end position="451"/>
    </location>
</feature>
<comment type="caution">
    <text evidence="6">The sequence shown here is derived from an EMBL/GenBank/DDBJ whole genome shotgun (WGS) entry which is preliminary data.</text>
</comment>
<evidence type="ECO:0000313" key="6">
    <source>
        <dbReference type="EMBL" id="MBB4675965.1"/>
    </source>
</evidence>
<protein>
    <recommendedName>
        <fullName evidence="5">FtsK domain-containing protein</fullName>
    </recommendedName>
</protein>
<evidence type="ECO:0000313" key="7">
    <source>
        <dbReference type="Proteomes" id="UP000533598"/>
    </source>
</evidence>
<evidence type="ECO:0000259" key="5">
    <source>
        <dbReference type="PROSITE" id="PS50901"/>
    </source>
</evidence>
<keyword evidence="1 3" id="KW-0547">Nucleotide-binding</keyword>
<evidence type="ECO:0000256" key="3">
    <source>
        <dbReference type="PROSITE-ProRule" id="PRU00289"/>
    </source>
</evidence>
<reference evidence="6 7" key="1">
    <citation type="submission" date="2020-08" db="EMBL/GenBank/DDBJ databases">
        <title>Sequencing the genomes of 1000 actinobacteria strains.</title>
        <authorList>
            <person name="Klenk H.-P."/>
        </authorList>
    </citation>
    <scope>NUCLEOTIDE SEQUENCE [LARGE SCALE GENOMIC DNA]</scope>
    <source>
        <strain evidence="6 7">DSM 44230</strain>
    </source>
</reference>
<feature type="region of interest" description="Disordered" evidence="4">
    <location>
        <begin position="446"/>
        <end position="465"/>
    </location>
</feature>
<dbReference type="InterPro" id="IPR050206">
    <property type="entry name" value="FtsK/SpoIIIE/SftA"/>
</dbReference>